<reference evidence="2 3" key="1">
    <citation type="submission" date="2022-08" db="EMBL/GenBank/DDBJ databases">
        <authorList>
            <person name="Somphong A."/>
            <person name="Phongsopitanun W."/>
        </authorList>
    </citation>
    <scope>NUCLEOTIDE SEQUENCE [LARGE SCALE GENOMIC DNA]</scope>
    <source>
        <strain evidence="2 3">LP11</strain>
    </source>
</reference>
<gene>
    <name evidence="2" type="ORF">NX794_32940</name>
</gene>
<dbReference type="RefSeq" id="WP_258783341.1">
    <property type="nucleotide sequence ID" value="NZ_JANUGP010000041.1"/>
</dbReference>
<sequence>MLVHRFTAPGALAVVAAALLAGGCGGGSSKDTAAAPSSGVDASKVCGGALDSAASKALRRLADADRFDGSGGANEAGGSGTFSVQNVVGHLHDEYSKREACWVYKSGDDSGDPLLEIRFSASRTYPTASAEESAVEGVSFPVGVYARVGTSGADLFFRCSTKAPSAGAYVGDTKYVKAELFSPAGKIRGDSAARDRITVLNSVSRLVAQKAGCASEADLPMSPSWPDSA</sequence>
<organism evidence="2 3">
    <name type="scientific">Streptomyces pyxinicus</name>
    <dbReference type="NCBI Taxonomy" id="2970331"/>
    <lineage>
        <taxon>Bacteria</taxon>
        <taxon>Bacillati</taxon>
        <taxon>Actinomycetota</taxon>
        <taxon>Actinomycetes</taxon>
        <taxon>Kitasatosporales</taxon>
        <taxon>Streptomycetaceae</taxon>
        <taxon>Streptomyces</taxon>
    </lineage>
</organism>
<evidence type="ECO:0008006" key="4">
    <source>
        <dbReference type="Google" id="ProtNLM"/>
    </source>
</evidence>
<evidence type="ECO:0000256" key="1">
    <source>
        <dbReference type="SAM" id="SignalP"/>
    </source>
</evidence>
<comment type="caution">
    <text evidence="2">The sequence shown here is derived from an EMBL/GenBank/DDBJ whole genome shotgun (WGS) entry which is preliminary data.</text>
</comment>
<dbReference type="PROSITE" id="PS51257">
    <property type="entry name" value="PROKAR_LIPOPROTEIN"/>
    <property type="match status" value="1"/>
</dbReference>
<accession>A0ABT2BBS9</accession>
<keyword evidence="1" id="KW-0732">Signal</keyword>
<protein>
    <recommendedName>
        <fullName evidence="4">Lipoprotein</fullName>
    </recommendedName>
</protein>
<feature type="chain" id="PRO_5047490259" description="Lipoprotein" evidence="1">
    <location>
        <begin position="22"/>
        <end position="229"/>
    </location>
</feature>
<dbReference type="Proteomes" id="UP001205612">
    <property type="component" value="Unassembled WGS sequence"/>
</dbReference>
<evidence type="ECO:0000313" key="3">
    <source>
        <dbReference type="Proteomes" id="UP001205612"/>
    </source>
</evidence>
<keyword evidence="3" id="KW-1185">Reference proteome</keyword>
<feature type="signal peptide" evidence="1">
    <location>
        <begin position="1"/>
        <end position="21"/>
    </location>
</feature>
<dbReference type="EMBL" id="JANUGP010000041">
    <property type="protein sequence ID" value="MCS0605978.1"/>
    <property type="molecule type" value="Genomic_DNA"/>
</dbReference>
<proteinExistence type="predicted"/>
<evidence type="ECO:0000313" key="2">
    <source>
        <dbReference type="EMBL" id="MCS0605978.1"/>
    </source>
</evidence>
<name>A0ABT2BBS9_9ACTN</name>